<dbReference type="InterPro" id="IPR052924">
    <property type="entry name" value="OsmC/Ohr_hydroprdx_reductase"/>
</dbReference>
<evidence type="ECO:0000313" key="2">
    <source>
        <dbReference type="EMBL" id="MFC4676815.1"/>
    </source>
</evidence>
<dbReference type="InterPro" id="IPR003718">
    <property type="entry name" value="OsmC/Ohr_fam"/>
</dbReference>
<proteinExistence type="predicted"/>
<dbReference type="EMBL" id="JBHSGN010000156">
    <property type="protein sequence ID" value="MFC4676815.1"/>
    <property type="molecule type" value="Genomic_DNA"/>
</dbReference>
<dbReference type="Pfam" id="PF02566">
    <property type="entry name" value="OsmC"/>
    <property type="match status" value="1"/>
</dbReference>
<feature type="chain" id="PRO_5046202726" evidence="1">
    <location>
        <begin position="20"/>
        <end position="171"/>
    </location>
</feature>
<dbReference type="SUPFAM" id="SSF82784">
    <property type="entry name" value="OsmC-like"/>
    <property type="match status" value="1"/>
</dbReference>
<evidence type="ECO:0000313" key="3">
    <source>
        <dbReference type="Proteomes" id="UP001596023"/>
    </source>
</evidence>
<gene>
    <name evidence="2" type="ORF">ACFO6W_24335</name>
</gene>
<accession>A0ABV9L2X2</accession>
<reference evidence="3" key="1">
    <citation type="journal article" date="2019" name="Int. J. Syst. Evol. Microbiol.">
        <title>The Global Catalogue of Microorganisms (GCM) 10K type strain sequencing project: providing services to taxonomists for standard genome sequencing and annotation.</title>
        <authorList>
            <consortium name="The Broad Institute Genomics Platform"/>
            <consortium name="The Broad Institute Genome Sequencing Center for Infectious Disease"/>
            <person name="Wu L."/>
            <person name="Ma J."/>
        </authorList>
    </citation>
    <scope>NUCLEOTIDE SEQUENCE [LARGE SCALE GENOMIC DNA]</scope>
    <source>
        <strain evidence="3">CCUG 66188</strain>
    </source>
</reference>
<keyword evidence="3" id="KW-1185">Reference proteome</keyword>
<keyword evidence="2" id="KW-0575">Peroxidase</keyword>
<dbReference type="InterPro" id="IPR015946">
    <property type="entry name" value="KH_dom-like_a/b"/>
</dbReference>
<dbReference type="Gene3D" id="3.30.300.20">
    <property type="match status" value="1"/>
</dbReference>
<dbReference type="RefSeq" id="WP_380001409.1">
    <property type="nucleotide sequence ID" value="NZ_JBHSGN010000156.1"/>
</dbReference>
<dbReference type="Proteomes" id="UP001596023">
    <property type="component" value="Unassembled WGS sequence"/>
</dbReference>
<feature type="signal peptide" evidence="1">
    <location>
        <begin position="1"/>
        <end position="19"/>
    </location>
</feature>
<dbReference type="PANTHER" id="PTHR35368:SF1">
    <property type="entry name" value="HYDROPEROXIDE REDUCTASE"/>
    <property type="match status" value="1"/>
</dbReference>
<name>A0ABV9L2X2_9BACT</name>
<organism evidence="2 3">
    <name type="scientific">Dysgonomonas termitidis</name>
    <dbReference type="NCBI Taxonomy" id="1516126"/>
    <lineage>
        <taxon>Bacteria</taxon>
        <taxon>Pseudomonadati</taxon>
        <taxon>Bacteroidota</taxon>
        <taxon>Bacteroidia</taxon>
        <taxon>Bacteroidales</taxon>
        <taxon>Dysgonomonadaceae</taxon>
        <taxon>Dysgonomonas</taxon>
    </lineage>
</organism>
<protein>
    <submittedName>
        <fullName evidence="2">OsmC family protein</fullName>
        <ecNumber evidence="2">1.11.1.-</ecNumber>
    </submittedName>
</protein>
<keyword evidence="1" id="KW-0732">Signal</keyword>
<evidence type="ECO:0000256" key="1">
    <source>
        <dbReference type="SAM" id="SignalP"/>
    </source>
</evidence>
<keyword evidence="2" id="KW-0560">Oxidoreductase</keyword>
<dbReference type="PANTHER" id="PTHR35368">
    <property type="entry name" value="HYDROPEROXIDE REDUCTASE"/>
    <property type="match status" value="1"/>
</dbReference>
<sequence>MKKIINLVLFILLAVNFYAQNDSINNPAIYRVKTQISELRNRTLECKVRDHTIIVDQPKAFGADDLGPTPPEMLSIAYGSCVVSTMQLLALQRNLTIQDIFVQVEGSIDFSKALGINDANRAGFSGLNLKIRFESDMTKEEKKLFINDVLKIGAAIDNVDNPTPVEYEIID</sequence>
<dbReference type="EC" id="1.11.1.-" evidence="2"/>
<comment type="caution">
    <text evidence="2">The sequence shown here is derived from an EMBL/GenBank/DDBJ whole genome shotgun (WGS) entry which is preliminary data.</text>
</comment>
<dbReference type="InterPro" id="IPR036102">
    <property type="entry name" value="OsmC/Ohrsf"/>
</dbReference>
<dbReference type="GO" id="GO:0004601">
    <property type="term" value="F:peroxidase activity"/>
    <property type="evidence" value="ECO:0007669"/>
    <property type="project" value="UniProtKB-KW"/>
</dbReference>